<sequence>MKSLIKTIWNRTKKESDVRELDHPRDLQIGDLLQMSDSFGLPDSLRGQVFKVSGVGTCQFQHSFDTTFSLQGQNDDYFDLTIEEDSGRELAAFSFAISQSLVGEIFDLDAFSEIFEGTCTTLSAKDTSVMNGLIAEEYDQTVIAERGYYYENKDFRGSQPSEVEGEGEPFDYFCLVSKEGNHAIEAEVYEGGQTEVYLTLYRDIVDIKDLWPASKE</sequence>
<dbReference type="Proteomes" id="UP000316199">
    <property type="component" value="Unassembled WGS sequence"/>
</dbReference>
<protein>
    <recommendedName>
        <fullName evidence="3">DUF4178 domain-containing protein</fullName>
    </recommendedName>
</protein>
<comment type="caution">
    <text evidence="1">The sequence shown here is derived from an EMBL/GenBank/DDBJ whole genome shotgun (WGS) entry which is preliminary data.</text>
</comment>
<accession>A0A520RWQ2</accession>
<dbReference type="AlphaFoldDB" id="A0A520RWQ2"/>
<evidence type="ECO:0000313" key="2">
    <source>
        <dbReference type="Proteomes" id="UP000316199"/>
    </source>
</evidence>
<reference evidence="1 2" key="1">
    <citation type="submission" date="2019-02" db="EMBL/GenBank/DDBJ databases">
        <title>Prokaryotic population dynamics and viral predation in marine succession experiment using metagenomics: the confinement effect.</title>
        <authorList>
            <person name="Haro-Moreno J.M."/>
            <person name="Rodriguez-Valera F."/>
            <person name="Lopez-Perez M."/>
        </authorList>
    </citation>
    <scope>NUCLEOTIDE SEQUENCE [LARGE SCALE GENOMIC DNA]</scope>
    <source>
        <strain evidence="1">MED-G157</strain>
    </source>
</reference>
<dbReference type="EMBL" id="SHAG01000067">
    <property type="protein sequence ID" value="RZO74672.1"/>
    <property type="molecule type" value="Genomic_DNA"/>
</dbReference>
<proteinExistence type="predicted"/>
<name>A0A520RWQ2_9GAMM</name>
<evidence type="ECO:0008006" key="3">
    <source>
        <dbReference type="Google" id="ProtNLM"/>
    </source>
</evidence>
<evidence type="ECO:0000313" key="1">
    <source>
        <dbReference type="EMBL" id="RZO74672.1"/>
    </source>
</evidence>
<gene>
    <name evidence="1" type="ORF">EVA68_08615</name>
</gene>
<organism evidence="1 2">
    <name type="scientific">OM182 bacterium</name>
    <dbReference type="NCBI Taxonomy" id="2510334"/>
    <lineage>
        <taxon>Bacteria</taxon>
        <taxon>Pseudomonadati</taxon>
        <taxon>Pseudomonadota</taxon>
        <taxon>Gammaproteobacteria</taxon>
        <taxon>OMG group</taxon>
        <taxon>OM182 clade</taxon>
    </lineage>
</organism>